<keyword evidence="1" id="KW-0812">Transmembrane</keyword>
<accession>A0ABS3FNN5</accession>
<organism evidence="2 3">
    <name type="scientific">Phormidium pseudopriestleyi FRX01</name>
    <dbReference type="NCBI Taxonomy" id="1759528"/>
    <lineage>
        <taxon>Bacteria</taxon>
        <taxon>Bacillati</taxon>
        <taxon>Cyanobacteriota</taxon>
        <taxon>Cyanophyceae</taxon>
        <taxon>Oscillatoriophycideae</taxon>
        <taxon>Oscillatoriales</taxon>
        <taxon>Oscillatoriaceae</taxon>
        <taxon>Phormidium</taxon>
    </lineage>
</organism>
<keyword evidence="3" id="KW-1185">Reference proteome</keyword>
<dbReference type="PANTHER" id="PTHR37309:SF1">
    <property type="entry name" value="SLR0284 PROTEIN"/>
    <property type="match status" value="1"/>
</dbReference>
<sequence length="117" mass="12023">MLGFIITWLVAAISLLITAYVVPGIYVAGFSSAALAAILMGLINAIVKPILVLLTLPLTILTLGLFLLVINGITLALVGYLTPGFAVNGFFPAIIGALVLSLVSSAIGHFVKEGTNA</sequence>
<evidence type="ECO:0000313" key="2">
    <source>
        <dbReference type="EMBL" id="MBO0348482.1"/>
    </source>
</evidence>
<evidence type="ECO:0000256" key="1">
    <source>
        <dbReference type="SAM" id="Phobius"/>
    </source>
</evidence>
<dbReference type="RefSeq" id="WP_207087030.1">
    <property type="nucleotide sequence ID" value="NZ_JAFLQW010000132.1"/>
</dbReference>
<dbReference type="InterPro" id="IPR007165">
    <property type="entry name" value="Phage_holin_4_2"/>
</dbReference>
<dbReference type="PANTHER" id="PTHR37309">
    <property type="entry name" value="SLR0284 PROTEIN"/>
    <property type="match status" value="1"/>
</dbReference>
<feature type="transmembrane region" description="Helical" evidence="1">
    <location>
        <begin position="90"/>
        <end position="111"/>
    </location>
</feature>
<keyword evidence="1" id="KW-0472">Membrane</keyword>
<evidence type="ECO:0000313" key="3">
    <source>
        <dbReference type="Proteomes" id="UP000664844"/>
    </source>
</evidence>
<comment type="caution">
    <text evidence="2">The sequence shown here is derived from an EMBL/GenBank/DDBJ whole genome shotgun (WGS) entry which is preliminary data.</text>
</comment>
<gene>
    <name evidence="2" type="ORF">J0895_05050</name>
</gene>
<name>A0ABS3FNN5_9CYAN</name>
<dbReference type="EMBL" id="JAFLQW010000132">
    <property type="protein sequence ID" value="MBO0348482.1"/>
    <property type="molecule type" value="Genomic_DNA"/>
</dbReference>
<dbReference type="Proteomes" id="UP000664844">
    <property type="component" value="Unassembled WGS sequence"/>
</dbReference>
<feature type="transmembrane region" description="Helical" evidence="1">
    <location>
        <begin position="29"/>
        <end position="47"/>
    </location>
</feature>
<feature type="transmembrane region" description="Helical" evidence="1">
    <location>
        <begin position="54"/>
        <end position="78"/>
    </location>
</feature>
<protein>
    <submittedName>
        <fullName evidence="2">Phage holin family protein</fullName>
    </submittedName>
</protein>
<dbReference type="Pfam" id="PF04020">
    <property type="entry name" value="Phage_holin_4_2"/>
    <property type="match status" value="1"/>
</dbReference>
<proteinExistence type="predicted"/>
<reference evidence="2 3" key="1">
    <citation type="submission" date="2021-03" db="EMBL/GenBank/DDBJ databases">
        <title>Metabolic Capacity of the Antarctic Cyanobacterium Phormidium pseudopriestleyi that Sustains Oxygenic Photosynthesis in the Presence of Hydrogen Sulfide.</title>
        <authorList>
            <person name="Lumian J.E."/>
            <person name="Jungblut A.D."/>
            <person name="Dillon M.L."/>
            <person name="Hawes I."/>
            <person name="Doran P.T."/>
            <person name="Mackey T.J."/>
            <person name="Dick G.J."/>
            <person name="Grettenberger C.L."/>
            <person name="Sumner D.Y."/>
        </authorList>
    </citation>
    <scope>NUCLEOTIDE SEQUENCE [LARGE SCALE GENOMIC DNA]</scope>
    <source>
        <strain evidence="2 3">FRX01</strain>
    </source>
</reference>
<keyword evidence="1" id="KW-1133">Transmembrane helix</keyword>